<dbReference type="SUPFAM" id="SSF52833">
    <property type="entry name" value="Thioredoxin-like"/>
    <property type="match status" value="1"/>
</dbReference>
<dbReference type="CDD" id="cd02955">
    <property type="entry name" value="SSP411"/>
    <property type="match status" value="1"/>
</dbReference>
<reference evidence="2 3" key="1">
    <citation type="submission" date="2018-09" db="EMBL/GenBank/DDBJ databases">
        <title>YIM 75000 draft genome.</title>
        <authorList>
            <person name="Tang S."/>
            <person name="Feng Y."/>
        </authorList>
    </citation>
    <scope>NUCLEOTIDE SEQUENCE [LARGE SCALE GENOMIC DNA]</scope>
    <source>
        <strain evidence="2 3">YIM 75000</strain>
    </source>
</reference>
<dbReference type="GO" id="GO:0005975">
    <property type="term" value="P:carbohydrate metabolic process"/>
    <property type="evidence" value="ECO:0007669"/>
    <property type="project" value="InterPro"/>
</dbReference>
<dbReference type="OrthoDB" id="9762614at2"/>
<dbReference type="InterPro" id="IPR008928">
    <property type="entry name" value="6-hairpin_glycosidase_sf"/>
</dbReference>
<protein>
    <submittedName>
        <fullName evidence="2">Thioredoxin domain-containing protein</fullName>
    </submittedName>
</protein>
<dbReference type="Pfam" id="PF03190">
    <property type="entry name" value="Thioredox_DsbH"/>
    <property type="match status" value="1"/>
</dbReference>
<dbReference type="Gene3D" id="3.40.30.10">
    <property type="entry name" value="Glutaredoxin"/>
    <property type="match status" value="1"/>
</dbReference>
<dbReference type="SUPFAM" id="SSF48208">
    <property type="entry name" value="Six-hairpin glycosidases"/>
    <property type="match status" value="1"/>
</dbReference>
<dbReference type="InterPro" id="IPR012341">
    <property type="entry name" value="6hp_glycosidase-like_sf"/>
</dbReference>
<dbReference type="InterPro" id="IPR036249">
    <property type="entry name" value="Thioredoxin-like_sf"/>
</dbReference>
<proteinExistence type="predicted"/>
<dbReference type="PIRSF" id="PIRSF006402">
    <property type="entry name" value="UCP006402_thioredoxin"/>
    <property type="match status" value="1"/>
</dbReference>
<dbReference type="Proteomes" id="UP000265614">
    <property type="component" value="Unassembled WGS sequence"/>
</dbReference>
<evidence type="ECO:0000259" key="1">
    <source>
        <dbReference type="Pfam" id="PF03190"/>
    </source>
</evidence>
<keyword evidence="3" id="KW-1185">Reference proteome</keyword>
<evidence type="ECO:0000313" key="2">
    <source>
        <dbReference type="EMBL" id="RJK97966.1"/>
    </source>
</evidence>
<sequence>MPNRLARATSPYLQQHRDNPVDWWEWGVEAFAEARRRDVPLLLSVGYAACHWCHVMAHESFEDAATAAYMNERFVNVKVDREERPDVDAVYMEATQAMTGHGGWPMTVFATPDGRPFYCGTYFPPRPAHRMPSFRQVLEAVADTWATRREEVEDAGTRVVEQLSARGGVPSGPQPPGPDQLAAAVRRLRAEHDAERGGFGGAPKFPPSMVLEMLLRHHALTGDADALAMAERTLVAMARGGMYDQLGGGFARYSVDASWVVPHFEKMLYDNALLLRVYLHWWRATGDPLGRRVAEETADFLLRELRTPEGGFASALDADSEGEEGRFYVWTPQQLFDVLGVDDGAWAADLLEVTPEGTFEHGSSVLQLLRDPDDAARWASVRARLLAARAGRVRPGRDDKVVLAWNGLAVAALAEAGELLGRPDLTAAAVAAGELLVRVHVVDGRLRRVSRDGVAGAPAGVLEDHGDGAEGLLALHQVTGDPRWLEAAGAWLDLVLERFADGEGGFHDTADDAEALVRRPQDPTDGATPSGRSAAAGALLSYAALTGSDRHRTAAEAALGVAGLLAEQAPRFAGWGLAVAEALVDGPREVAVVGDPADPATAALRATALRGTAPGAVLAVGAPGAAPRGAAPLLEGRDLVGGAPAAYVCRHFACERPVTAPDELAALVLARRGG</sequence>
<dbReference type="AlphaFoldDB" id="A0A3A3ZA50"/>
<name>A0A3A3ZA50_9ACTN</name>
<evidence type="ECO:0000313" key="3">
    <source>
        <dbReference type="Proteomes" id="UP000265614"/>
    </source>
</evidence>
<gene>
    <name evidence="2" type="ORF">D5H78_03125</name>
</gene>
<dbReference type="InterPro" id="IPR024705">
    <property type="entry name" value="Ssp411"/>
</dbReference>
<accession>A0A3A3ZA50</accession>
<dbReference type="EMBL" id="QZEZ01000001">
    <property type="protein sequence ID" value="RJK97966.1"/>
    <property type="molecule type" value="Genomic_DNA"/>
</dbReference>
<dbReference type="PANTHER" id="PTHR42899:SF1">
    <property type="entry name" value="SPERMATOGENESIS-ASSOCIATED PROTEIN 20"/>
    <property type="match status" value="1"/>
</dbReference>
<dbReference type="Gene3D" id="1.50.10.10">
    <property type="match status" value="1"/>
</dbReference>
<dbReference type="InterPro" id="IPR004879">
    <property type="entry name" value="Ssp411-like_TRX"/>
</dbReference>
<comment type="caution">
    <text evidence="2">The sequence shown here is derived from an EMBL/GenBank/DDBJ whole genome shotgun (WGS) entry which is preliminary data.</text>
</comment>
<dbReference type="RefSeq" id="WP_119948893.1">
    <property type="nucleotide sequence ID" value="NZ_QZEZ01000001.1"/>
</dbReference>
<feature type="domain" description="Spermatogenesis-associated protein 20-like TRX" evidence="1">
    <location>
        <begin position="2"/>
        <end position="163"/>
    </location>
</feature>
<organism evidence="2 3">
    <name type="scientific">Vallicoccus soli</name>
    <dbReference type="NCBI Taxonomy" id="2339232"/>
    <lineage>
        <taxon>Bacteria</taxon>
        <taxon>Bacillati</taxon>
        <taxon>Actinomycetota</taxon>
        <taxon>Actinomycetes</taxon>
        <taxon>Motilibacterales</taxon>
        <taxon>Vallicoccaceae</taxon>
        <taxon>Vallicoccus</taxon>
    </lineage>
</organism>
<dbReference type="PANTHER" id="PTHR42899">
    <property type="entry name" value="SPERMATOGENESIS-ASSOCIATED PROTEIN 20"/>
    <property type="match status" value="1"/>
</dbReference>